<gene>
    <name evidence="7" type="ORF">GCM10007968_19700</name>
</gene>
<dbReference type="InterPro" id="IPR050932">
    <property type="entry name" value="TM2D1-3-like"/>
</dbReference>
<comment type="caution">
    <text evidence="7">The sequence shown here is derived from an EMBL/GenBank/DDBJ whole genome shotgun (WGS) entry which is preliminary data.</text>
</comment>
<evidence type="ECO:0000313" key="8">
    <source>
        <dbReference type="Proteomes" id="UP000654670"/>
    </source>
</evidence>
<evidence type="ECO:0000313" key="7">
    <source>
        <dbReference type="EMBL" id="GGL55622.1"/>
    </source>
</evidence>
<dbReference type="PANTHER" id="PTHR21016">
    <property type="entry name" value="BETA-AMYLOID BINDING PROTEIN-RELATED"/>
    <property type="match status" value="1"/>
</dbReference>
<reference evidence="7" key="1">
    <citation type="journal article" date="2014" name="Int. J. Syst. Evol. Microbiol.">
        <title>Complete genome sequence of Corynebacterium casei LMG S-19264T (=DSM 44701T), isolated from a smear-ripened cheese.</title>
        <authorList>
            <consortium name="US DOE Joint Genome Institute (JGI-PGF)"/>
            <person name="Walter F."/>
            <person name="Albersmeier A."/>
            <person name="Kalinowski J."/>
            <person name="Ruckert C."/>
        </authorList>
    </citation>
    <scope>NUCLEOTIDE SEQUENCE</scope>
    <source>
        <strain evidence="7">JCM 15325</strain>
    </source>
</reference>
<evidence type="ECO:0000259" key="6">
    <source>
        <dbReference type="Pfam" id="PF05154"/>
    </source>
</evidence>
<dbReference type="RefSeq" id="WP_188802932.1">
    <property type="nucleotide sequence ID" value="NZ_BMOK01000007.1"/>
</dbReference>
<accession>A0A917S4V0</accession>
<comment type="subcellular location">
    <subcellularLocation>
        <location evidence="1">Membrane</location>
        <topology evidence="1">Multi-pass membrane protein</topology>
    </subcellularLocation>
</comment>
<reference evidence="7" key="2">
    <citation type="submission" date="2020-09" db="EMBL/GenBank/DDBJ databases">
        <authorList>
            <person name="Sun Q."/>
            <person name="Ohkuma M."/>
        </authorList>
    </citation>
    <scope>NUCLEOTIDE SEQUENCE</scope>
    <source>
        <strain evidence="7">JCM 15325</strain>
    </source>
</reference>
<sequence>MSIIHLTNEEKLVVNSEVQLRGKNILVAYVLAIIFGTLGIHRYYLGRKGSASAMLVLGILGYLTVLFLIGYLFLAITVVWTFVDLFLIPGIVGKYNKKIETDVQKEVLAKRV</sequence>
<keyword evidence="3 5" id="KW-1133">Transmembrane helix</keyword>
<dbReference type="EMBL" id="BMOK01000007">
    <property type="protein sequence ID" value="GGL55622.1"/>
    <property type="molecule type" value="Genomic_DNA"/>
</dbReference>
<dbReference type="GO" id="GO:0016020">
    <property type="term" value="C:membrane"/>
    <property type="evidence" value="ECO:0007669"/>
    <property type="project" value="UniProtKB-SubCell"/>
</dbReference>
<proteinExistence type="predicted"/>
<keyword evidence="4 5" id="KW-0472">Membrane</keyword>
<feature type="transmembrane region" description="Helical" evidence="5">
    <location>
        <begin position="25"/>
        <end position="45"/>
    </location>
</feature>
<evidence type="ECO:0000256" key="4">
    <source>
        <dbReference type="ARBA" id="ARBA00023136"/>
    </source>
</evidence>
<dbReference type="Pfam" id="PF05154">
    <property type="entry name" value="TM2"/>
    <property type="match status" value="1"/>
</dbReference>
<feature type="domain" description="TM2" evidence="6">
    <location>
        <begin position="22"/>
        <end position="71"/>
    </location>
</feature>
<evidence type="ECO:0000256" key="2">
    <source>
        <dbReference type="ARBA" id="ARBA00022692"/>
    </source>
</evidence>
<organism evidence="7 8">
    <name type="scientific">Sporolactobacillus putidus</name>
    <dbReference type="NCBI Taxonomy" id="492735"/>
    <lineage>
        <taxon>Bacteria</taxon>
        <taxon>Bacillati</taxon>
        <taxon>Bacillota</taxon>
        <taxon>Bacilli</taxon>
        <taxon>Bacillales</taxon>
        <taxon>Sporolactobacillaceae</taxon>
        <taxon>Sporolactobacillus</taxon>
    </lineage>
</organism>
<evidence type="ECO:0000256" key="3">
    <source>
        <dbReference type="ARBA" id="ARBA00022989"/>
    </source>
</evidence>
<dbReference type="PANTHER" id="PTHR21016:SF25">
    <property type="entry name" value="TM2 DOMAIN-CONTAINING PROTEIN DDB_G0277895-RELATED"/>
    <property type="match status" value="1"/>
</dbReference>
<evidence type="ECO:0000256" key="5">
    <source>
        <dbReference type="SAM" id="Phobius"/>
    </source>
</evidence>
<dbReference type="AlphaFoldDB" id="A0A917S4V0"/>
<protein>
    <recommendedName>
        <fullName evidence="6">TM2 domain-containing protein</fullName>
    </recommendedName>
</protein>
<keyword evidence="2 5" id="KW-0812">Transmembrane</keyword>
<dbReference type="Proteomes" id="UP000654670">
    <property type="component" value="Unassembled WGS sequence"/>
</dbReference>
<feature type="transmembrane region" description="Helical" evidence="5">
    <location>
        <begin position="57"/>
        <end position="83"/>
    </location>
</feature>
<dbReference type="InterPro" id="IPR007829">
    <property type="entry name" value="TM2"/>
</dbReference>
<name>A0A917S4V0_9BACL</name>
<keyword evidence="8" id="KW-1185">Reference proteome</keyword>
<evidence type="ECO:0000256" key="1">
    <source>
        <dbReference type="ARBA" id="ARBA00004141"/>
    </source>
</evidence>